<dbReference type="PIRSF" id="PIRSF000126">
    <property type="entry name" value="11-beta-HSD1"/>
    <property type="match status" value="1"/>
</dbReference>
<feature type="transmembrane region" description="Helical" evidence="4">
    <location>
        <begin position="15"/>
        <end position="40"/>
    </location>
</feature>
<proteinExistence type="inferred from homology"/>
<dbReference type="InterPro" id="IPR051019">
    <property type="entry name" value="VLCFA-Steroid_DH"/>
</dbReference>
<keyword evidence="4" id="KW-1133">Transmembrane helix</keyword>
<keyword evidence="6" id="KW-1185">Reference proteome</keyword>
<comment type="caution">
    <text evidence="5">The sequence shown here is derived from an EMBL/GenBank/DDBJ whole genome shotgun (WGS) entry which is preliminary data.</text>
</comment>
<keyword evidence="4" id="KW-0472">Membrane</keyword>
<accession>A0A8X7YUB7</accession>
<evidence type="ECO:0000313" key="6">
    <source>
        <dbReference type="Proteomes" id="UP000886885"/>
    </source>
</evidence>
<keyword evidence="3" id="KW-0560">Oxidoreductase</keyword>
<keyword evidence="4" id="KW-0812">Transmembrane</keyword>
<sequence>MSLCFVDELKSQPSWLLVLFTLGSLSFLKFLFASLKWVYVSFLRPAKNLKKYGSWALVTGPTDGIGKGFAFQLARKGLNLILVGRNPDKLKDVSTSIQSKYSNVQIKNVVVDFSGDIDEGVQKIKGTVEGLDVGILINNVGVSYPYARFFHEVDEELLKHLIRVNVEGTTKVTQAVLPGMLKRKKGAIVNIGSGAAIVIPSDPLYAVYAATKAYIDQFSRCLYVEYKKSGIDVQCQVPCFFILHYSVTFNTYPDLYVIDLVYVGVLVKLFGLSIRTVLPEWITHTHTLISFVLCFFDQPMDFLMQVPLYVATKMASIKRSSFWVPSADSYARAGLHAIGYEPRCTPYWPHSLLWGLIQLLPESAVDSWRLGFCLRIRKRGQLKDSRKNE</sequence>
<dbReference type="PANTHER" id="PTHR43899">
    <property type="entry name" value="RH59310P"/>
    <property type="match status" value="1"/>
</dbReference>
<evidence type="ECO:0000256" key="3">
    <source>
        <dbReference type="ARBA" id="ARBA00023002"/>
    </source>
</evidence>
<evidence type="ECO:0000256" key="2">
    <source>
        <dbReference type="ARBA" id="ARBA00022857"/>
    </source>
</evidence>
<dbReference type="FunFam" id="3.40.50.720:FF:000137">
    <property type="entry name" value="Hydroxysteroid (17-beta) dehydrogenase 3"/>
    <property type="match status" value="1"/>
</dbReference>
<evidence type="ECO:0000256" key="1">
    <source>
        <dbReference type="ARBA" id="ARBA00006484"/>
    </source>
</evidence>
<dbReference type="GO" id="GO:0045703">
    <property type="term" value="F:ketoreductase activity"/>
    <property type="evidence" value="ECO:0007669"/>
    <property type="project" value="TreeGrafter"/>
</dbReference>
<dbReference type="GO" id="GO:0005783">
    <property type="term" value="C:endoplasmic reticulum"/>
    <property type="evidence" value="ECO:0007669"/>
    <property type="project" value="TreeGrafter"/>
</dbReference>
<dbReference type="PANTHER" id="PTHR43899:SF13">
    <property type="entry name" value="RH59310P"/>
    <property type="match status" value="1"/>
</dbReference>
<gene>
    <name evidence="5" type="ORF">POTOM_035540</name>
</gene>
<dbReference type="InterPro" id="IPR002347">
    <property type="entry name" value="SDR_fam"/>
</dbReference>
<keyword evidence="2" id="KW-0521">NADP</keyword>
<dbReference type="Proteomes" id="UP000886885">
    <property type="component" value="Chromosome 10A"/>
</dbReference>
<dbReference type="AlphaFoldDB" id="A0A8X7YUB7"/>
<dbReference type="CDD" id="cd05356">
    <property type="entry name" value="17beta-HSD1_like_SDR_c"/>
    <property type="match status" value="1"/>
</dbReference>
<evidence type="ECO:0000313" key="5">
    <source>
        <dbReference type="EMBL" id="KAG6759073.1"/>
    </source>
</evidence>
<dbReference type="OrthoDB" id="5545019at2759"/>
<evidence type="ECO:0000256" key="4">
    <source>
        <dbReference type="SAM" id="Phobius"/>
    </source>
</evidence>
<name>A0A8X7YUB7_POPTO</name>
<reference evidence="5" key="1">
    <citation type="journal article" date="2020" name="bioRxiv">
        <title>Hybrid origin of Populus tomentosa Carr. identified through genome sequencing and phylogenomic analysis.</title>
        <authorList>
            <person name="An X."/>
            <person name="Gao K."/>
            <person name="Chen Z."/>
            <person name="Li J."/>
            <person name="Yang X."/>
            <person name="Yang X."/>
            <person name="Zhou J."/>
            <person name="Guo T."/>
            <person name="Zhao T."/>
            <person name="Huang S."/>
            <person name="Miao D."/>
            <person name="Khan W.U."/>
            <person name="Rao P."/>
            <person name="Ye M."/>
            <person name="Lei B."/>
            <person name="Liao W."/>
            <person name="Wang J."/>
            <person name="Ji L."/>
            <person name="Li Y."/>
            <person name="Guo B."/>
            <person name="Mustafa N.S."/>
            <person name="Li S."/>
            <person name="Yun Q."/>
            <person name="Keller S.R."/>
            <person name="Mao J."/>
            <person name="Zhang R."/>
            <person name="Strauss S.H."/>
        </authorList>
    </citation>
    <scope>NUCLEOTIDE SEQUENCE</scope>
    <source>
        <strain evidence="5">GM15</strain>
        <tissue evidence="5">Leaf</tissue>
    </source>
</reference>
<dbReference type="Pfam" id="PF00106">
    <property type="entry name" value="adh_short"/>
    <property type="match status" value="1"/>
</dbReference>
<comment type="similarity">
    <text evidence="1">Belongs to the short-chain dehydrogenases/reductases (SDR) family.</text>
</comment>
<protein>
    <submittedName>
        <fullName evidence="5">Uncharacterized protein</fullName>
    </submittedName>
</protein>
<dbReference type="EMBL" id="JAAWWB010000019">
    <property type="protein sequence ID" value="KAG6759073.1"/>
    <property type="molecule type" value="Genomic_DNA"/>
</dbReference>
<organism evidence="5 6">
    <name type="scientific">Populus tomentosa</name>
    <name type="common">Chinese white poplar</name>
    <dbReference type="NCBI Taxonomy" id="118781"/>
    <lineage>
        <taxon>Eukaryota</taxon>
        <taxon>Viridiplantae</taxon>
        <taxon>Streptophyta</taxon>
        <taxon>Embryophyta</taxon>
        <taxon>Tracheophyta</taxon>
        <taxon>Spermatophyta</taxon>
        <taxon>Magnoliopsida</taxon>
        <taxon>eudicotyledons</taxon>
        <taxon>Gunneridae</taxon>
        <taxon>Pentapetalae</taxon>
        <taxon>rosids</taxon>
        <taxon>fabids</taxon>
        <taxon>Malpighiales</taxon>
        <taxon>Salicaceae</taxon>
        <taxon>Saliceae</taxon>
        <taxon>Populus</taxon>
    </lineage>
</organism>